<reference evidence="1 2" key="1">
    <citation type="journal article" date="2023" name="Sci. Data">
        <title>Genome assembly of the Korean intertidal mud-creeper Batillaria attramentaria.</title>
        <authorList>
            <person name="Patra A.K."/>
            <person name="Ho P.T."/>
            <person name="Jun S."/>
            <person name="Lee S.J."/>
            <person name="Kim Y."/>
            <person name="Won Y.J."/>
        </authorList>
    </citation>
    <scope>NUCLEOTIDE SEQUENCE [LARGE SCALE GENOMIC DNA]</scope>
    <source>
        <strain evidence="1">Wonlab-2016</strain>
    </source>
</reference>
<evidence type="ECO:0000313" key="1">
    <source>
        <dbReference type="EMBL" id="KAK7499128.1"/>
    </source>
</evidence>
<name>A0ABD0LJ47_9CAEN</name>
<comment type="caution">
    <text evidence="1">The sequence shown here is derived from an EMBL/GenBank/DDBJ whole genome shotgun (WGS) entry which is preliminary data.</text>
</comment>
<evidence type="ECO:0000313" key="2">
    <source>
        <dbReference type="Proteomes" id="UP001519460"/>
    </source>
</evidence>
<dbReference type="AlphaFoldDB" id="A0ABD0LJ47"/>
<dbReference type="EMBL" id="JACVVK020000046">
    <property type="protein sequence ID" value="KAK7499128.1"/>
    <property type="molecule type" value="Genomic_DNA"/>
</dbReference>
<dbReference type="Proteomes" id="UP001519460">
    <property type="component" value="Unassembled WGS sequence"/>
</dbReference>
<keyword evidence="2" id="KW-1185">Reference proteome</keyword>
<sequence>MGFAQQAASQNLLETWAASPAANKEQRVHTWDKSAWRALWRLSKHGVDAIRAVCGHCCLRQLFPFADHVFVH</sequence>
<organism evidence="1 2">
    <name type="scientific">Batillaria attramentaria</name>
    <dbReference type="NCBI Taxonomy" id="370345"/>
    <lineage>
        <taxon>Eukaryota</taxon>
        <taxon>Metazoa</taxon>
        <taxon>Spiralia</taxon>
        <taxon>Lophotrochozoa</taxon>
        <taxon>Mollusca</taxon>
        <taxon>Gastropoda</taxon>
        <taxon>Caenogastropoda</taxon>
        <taxon>Sorbeoconcha</taxon>
        <taxon>Cerithioidea</taxon>
        <taxon>Batillariidae</taxon>
        <taxon>Batillaria</taxon>
    </lineage>
</organism>
<protein>
    <submittedName>
        <fullName evidence="1">Uncharacterized protein</fullName>
    </submittedName>
</protein>
<proteinExistence type="predicted"/>
<accession>A0ABD0LJ47</accession>
<gene>
    <name evidence="1" type="ORF">BaRGS_00009675</name>
</gene>